<dbReference type="Proteomes" id="UP000800097">
    <property type="component" value="Unassembled WGS sequence"/>
</dbReference>
<proteinExistence type="predicted"/>
<dbReference type="GeneID" id="54552728"/>
<reference evidence="1" key="1">
    <citation type="journal article" date="2020" name="Stud. Mycol.">
        <title>101 Dothideomycetes genomes: a test case for predicting lifestyles and emergence of pathogens.</title>
        <authorList>
            <person name="Haridas S."/>
            <person name="Albert R."/>
            <person name="Binder M."/>
            <person name="Bloem J."/>
            <person name="Labutti K."/>
            <person name="Salamov A."/>
            <person name="Andreopoulos B."/>
            <person name="Baker S."/>
            <person name="Barry K."/>
            <person name="Bills G."/>
            <person name="Bluhm B."/>
            <person name="Cannon C."/>
            <person name="Castanera R."/>
            <person name="Culley D."/>
            <person name="Daum C."/>
            <person name="Ezra D."/>
            <person name="Gonzalez J."/>
            <person name="Henrissat B."/>
            <person name="Kuo A."/>
            <person name="Liang C."/>
            <person name="Lipzen A."/>
            <person name="Lutzoni F."/>
            <person name="Magnuson J."/>
            <person name="Mondo S."/>
            <person name="Nolan M."/>
            <person name="Ohm R."/>
            <person name="Pangilinan J."/>
            <person name="Park H.-J."/>
            <person name="Ramirez L."/>
            <person name="Alfaro M."/>
            <person name="Sun H."/>
            <person name="Tritt A."/>
            <person name="Yoshinaga Y."/>
            <person name="Zwiers L.-H."/>
            <person name="Turgeon B."/>
            <person name="Goodwin S."/>
            <person name="Spatafora J."/>
            <person name="Crous P."/>
            <person name="Grigoriev I."/>
        </authorList>
    </citation>
    <scope>NUCLEOTIDE SEQUENCE</scope>
    <source>
        <strain evidence="1">CBS 379.55</strain>
    </source>
</reference>
<dbReference type="AlphaFoldDB" id="A0A6A6JUJ1"/>
<protein>
    <submittedName>
        <fullName evidence="1">Uncharacterized protein</fullName>
    </submittedName>
</protein>
<accession>A0A6A6JUJ1</accession>
<organism evidence="1 2">
    <name type="scientific">Westerdykella ornata</name>
    <dbReference type="NCBI Taxonomy" id="318751"/>
    <lineage>
        <taxon>Eukaryota</taxon>
        <taxon>Fungi</taxon>
        <taxon>Dikarya</taxon>
        <taxon>Ascomycota</taxon>
        <taxon>Pezizomycotina</taxon>
        <taxon>Dothideomycetes</taxon>
        <taxon>Pleosporomycetidae</taxon>
        <taxon>Pleosporales</taxon>
        <taxon>Sporormiaceae</taxon>
        <taxon>Westerdykella</taxon>
    </lineage>
</organism>
<gene>
    <name evidence="1" type="ORF">EI97DRAFT_439301</name>
</gene>
<sequence length="117" mass="12734">MTPAKALLTPLHVVSSSITITTFRQASVFSKSSRRKADHHAPQIMLHFPGFSAWASGASCAQRHGPGVDCGVYARRGRDWTVRLKGSCWSLGQSPLMTLRSQLLLIVVALENPTAFT</sequence>
<dbReference type="RefSeq" id="XP_033657790.1">
    <property type="nucleotide sequence ID" value="XM_033799553.1"/>
</dbReference>
<keyword evidence="2" id="KW-1185">Reference proteome</keyword>
<evidence type="ECO:0000313" key="1">
    <source>
        <dbReference type="EMBL" id="KAF2280252.1"/>
    </source>
</evidence>
<evidence type="ECO:0000313" key="2">
    <source>
        <dbReference type="Proteomes" id="UP000800097"/>
    </source>
</evidence>
<name>A0A6A6JUJ1_WESOR</name>
<dbReference type="EMBL" id="ML986485">
    <property type="protein sequence ID" value="KAF2280252.1"/>
    <property type="molecule type" value="Genomic_DNA"/>
</dbReference>